<evidence type="ECO:0000313" key="4">
    <source>
        <dbReference type="Proteomes" id="UP001195769"/>
    </source>
</evidence>
<feature type="transmembrane region" description="Helical" evidence="1">
    <location>
        <begin position="182"/>
        <end position="206"/>
    </location>
</feature>
<keyword evidence="1" id="KW-0472">Membrane</keyword>
<gene>
    <name evidence="3" type="ORF">F5891DRAFT_178293</name>
</gene>
<dbReference type="GeneID" id="64665104"/>
<sequence>MARGVVRHLTSSSNPMALYEPTDFVIGRSLLNLNYAYVSTTVIWVYDYIITFDDELAYFRKSTWGKVKILYLMCRYLPFVLLAADTYQVLQPALPLSQCQTYFQINSWLEGITLVAAEWMFILRTYAIWGRSRRILIILLSSFFAILIPVIYILTSFGNSVTISEPPIPNITSCYNVGESRIIVVAYVLLVVAEFEILSFTLYRSIKHYRSLTNDNHLLNILIQHNVFYFICGLFFSLLVILTIALLPSVYGDMASNLQVTVHALLVTRMHLELWRSDRAQRFVLVDDNIALDTLDQVLRSRNQDWHRNILAT</sequence>
<organism evidence="3 4">
    <name type="scientific">Suillus fuscotomentosus</name>
    <dbReference type="NCBI Taxonomy" id="1912939"/>
    <lineage>
        <taxon>Eukaryota</taxon>
        <taxon>Fungi</taxon>
        <taxon>Dikarya</taxon>
        <taxon>Basidiomycota</taxon>
        <taxon>Agaricomycotina</taxon>
        <taxon>Agaricomycetes</taxon>
        <taxon>Agaricomycetidae</taxon>
        <taxon>Boletales</taxon>
        <taxon>Suillineae</taxon>
        <taxon>Suillaceae</taxon>
        <taxon>Suillus</taxon>
    </lineage>
</organism>
<name>A0AAD4HLM1_9AGAM</name>
<proteinExistence type="predicted"/>
<dbReference type="Proteomes" id="UP001195769">
    <property type="component" value="Unassembled WGS sequence"/>
</dbReference>
<evidence type="ECO:0000313" key="3">
    <source>
        <dbReference type="EMBL" id="KAG1902205.1"/>
    </source>
</evidence>
<feature type="transmembrane region" description="Helical" evidence="1">
    <location>
        <begin position="69"/>
        <end position="90"/>
    </location>
</feature>
<dbReference type="Pfam" id="PF20151">
    <property type="entry name" value="DUF6533"/>
    <property type="match status" value="1"/>
</dbReference>
<reference evidence="3" key="1">
    <citation type="journal article" date="2020" name="New Phytol.">
        <title>Comparative genomics reveals dynamic genome evolution in host specialist ectomycorrhizal fungi.</title>
        <authorList>
            <person name="Lofgren L.A."/>
            <person name="Nguyen N.H."/>
            <person name="Vilgalys R."/>
            <person name="Ruytinx J."/>
            <person name="Liao H.L."/>
            <person name="Branco S."/>
            <person name="Kuo A."/>
            <person name="LaButti K."/>
            <person name="Lipzen A."/>
            <person name="Andreopoulos W."/>
            <person name="Pangilinan J."/>
            <person name="Riley R."/>
            <person name="Hundley H."/>
            <person name="Na H."/>
            <person name="Barry K."/>
            <person name="Grigoriev I.V."/>
            <person name="Stajich J.E."/>
            <person name="Kennedy P.G."/>
        </authorList>
    </citation>
    <scope>NUCLEOTIDE SEQUENCE</scope>
    <source>
        <strain evidence="3">FC203</strain>
    </source>
</reference>
<evidence type="ECO:0000256" key="1">
    <source>
        <dbReference type="SAM" id="Phobius"/>
    </source>
</evidence>
<feature type="domain" description="DUF6533" evidence="2">
    <location>
        <begin position="35"/>
        <end position="80"/>
    </location>
</feature>
<dbReference type="RefSeq" id="XP_041227780.1">
    <property type="nucleotide sequence ID" value="XM_041370806.1"/>
</dbReference>
<accession>A0AAD4HLM1</accession>
<feature type="transmembrane region" description="Helical" evidence="1">
    <location>
        <begin position="135"/>
        <end position="154"/>
    </location>
</feature>
<feature type="transmembrane region" description="Helical" evidence="1">
    <location>
        <begin position="102"/>
        <end position="123"/>
    </location>
</feature>
<feature type="transmembrane region" description="Helical" evidence="1">
    <location>
        <begin position="227"/>
        <end position="248"/>
    </location>
</feature>
<dbReference type="AlphaFoldDB" id="A0AAD4HLM1"/>
<keyword evidence="1" id="KW-0812">Transmembrane</keyword>
<dbReference type="EMBL" id="JABBWK010000018">
    <property type="protein sequence ID" value="KAG1902205.1"/>
    <property type="molecule type" value="Genomic_DNA"/>
</dbReference>
<comment type="caution">
    <text evidence="3">The sequence shown here is derived from an EMBL/GenBank/DDBJ whole genome shotgun (WGS) entry which is preliminary data.</text>
</comment>
<dbReference type="InterPro" id="IPR045340">
    <property type="entry name" value="DUF6533"/>
</dbReference>
<evidence type="ECO:0000259" key="2">
    <source>
        <dbReference type="Pfam" id="PF20151"/>
    </source>
</evidence>
<keyword evidence="1" id="KW-1133">Transmembrane helix</keyword>
<keyword evidence="4" id="KW-1185">Reference proteome</keyword>
<protein>
    <recommendedName>
        <fullName evidence="2">DUF6533 domain-containing protein</fullName>
    </recommendedName>
</protein>